<keyword evidence="2" id="KW-0687">Ribonucleoprotein</keyword>
<comment type="caution">
    <text evidence="3">The sequence shown here is derived from an EMBL/GenBank/DDBJ whole genome shotgun (WGS) entry which is preliminary data.</text>
</comment>
<proteinExistence type="predicted"/>
<evidence type="ECO:0000256" key="1">
    <source>
        <dbReference type="ARBA" id="ARBA00022980"/>
    </source>
</evidence>
<dbReference type="GO" id="GO:0005840">
    <property type="term" value="C:ribosome"/>
    <property type="evidence" value="ECO:0007669"/>
    <property type="project" value="UniProtKB-KW"/>
</dbReference>
<sequence length="911" mass="99968">MNDANILLPRHVPYAEEDPHHFLDDSVREANADEPSNQEDDTEAAVRRADQRDFDMPAILAGHEHRLNSPAPYRIPEHLLVGPHRANLLAHPRIPARPSHPPTPARRSYPALCALDSRKRPAGLRVRVPATTLCIVGTDPAVVSGDAVAGAHPPILAWDARPHAELPGTIVAGCVHEHNDEDEDDAGNTESDEDLTLNASDLEFIDDEEEDPLEPAPPLLLPWEQEDIGQLADIAARFEQQADAYAESALLEDAPAPEVSAAASVLADRTIVGRAVQDAAHSILPRPIPLHAPLPQTATATAAQIAYRVRGLLKSDNPGEECIVARKSRDNFIDDADEPEVDDGCEIVMFRRRLNKKAHPRVYPTIDDVEPFQRSRHPMFTTADFVGHAQALQLCVHAGTVGYILDILDVDVKRSNPLGIKRVTMMKVTPVLPPASADDQIPGDWFQLGELRRHVLSPSPRLHLLDRVRVIGNCMAMAMMEGYAMDIADTEDYAGMVTVEDVLGGRCNVPMASVERAFRAGDTVIVRRGKYKGRAGIVLAHSFTVLEVFDGMLICLMSISVVAHPDVPVQPHPLIQVPREQLRHSQQHNEAIYAVGRRYEGLHVLVVGAGIGVSSVQGAARLVIADYDSPQHVRRLSMKPAGQRHGQMRRETRGIMVTIKDMTNHQINVDIDFVVHEGTGLPLAQILHLLRELLTSFKLDIAVEPPPCPRTPDPPAGTNETVDWGLPGYESFRLPSESDSQWLCIATLVGKRVDVLVEGIKKMVRTKYHKPSPLLFGLDERHGFLLIDEPITPEALVKAKIMVYAVGANDRKHDAPGQFLKPVRDSPDGTPITGLRQYVVIIGGDMAGDTSALGSYAETRPDIAHSHGQHVVAVMLEGGAGPFFFHILRIGRAMNKEAENQKHKFPSTTFV</sequence>
<evidence type="ECO:0000313" key="3">
    <source>
        <dbReference type="EMBL" id="KAJ7629927.1"/>
    </source>
</evidence>
<keyword evidence="4" id="KW-1185">Reference proteome</keyword>
<dbReference type="GO" id="GO:1990904">
    <property type="term" value="C:ribonucleoprotein complex"/>
    <property type="evidence" value="ECO:0007669"/>
    <property type="project" value="UniProtKB-KW"/>
</dbReference>
<dbReference type="CDD" id="cd06089">
    <property type="entry name" value="KOW_RPL26"/>
    <property type="match status" value="1"/>
</dbReference>
<dbReference type="AlphaFoldDB" id="A0AAD7BTY1"/>
<protein>
    <submittedName>
        <fullName evidence="3">Uncharacterized protein</fullName>
    </submittedName>
</protein>
<evidence type="ECO:0000256" key="2">
    <source>
        <dbReference type="ARBA" id="ARBA00023274"/>
    </source>
</evidence>
<organism evidence="3 4">
    <name type="scientific">Mycena rosella</name>
    <name type="common">Pink bonnet</name>
    <name type="synonym">Agaricus rosellus</name>
    <dbReference type="NCBI Taxonomy" id="1033263"/>
    <lineage>
        <taxon>Eukaryota</taxon>
        <taxon>Fungi</taxon>
        <taxon>Dikarya</taxon>
        <taxon>Basidiomycota</taxon>
        <taxon>Agaricomycotina</taxon>
        <taxon>Agaricomycetes</taxon>
        <taxon>Agaricomycetidae</taxon>
        <taxon>Agaricales</taxon>
        <taxon>Marasmiineae</taxon>
        <taxon>Mycenaceae</taxon>
        <taxon>Mycena</taxon>
    </lineage>
</organism>
<dbReference type="InterPro" id="IPR041988">
    <property type="entry name" value="Ribosomal_uL24_KOW"/>
</dbReference>
<accession>A0AAD7BTY1</accession>
<dbReference type="Proteomes" id="UP001221757">
    <property type="component" value="Unassembled WGS sequence"/>
</dbReference>
<dbReference type="EMBL" id="JARKIE010000523">
    <property type="protein sequence ID" value="KAJ7629927.1"/>
    <property type="molecule type" value="Genomic_DNA"/>
</dbReference>
<reference evidence="3" key="1">
    <citation type="submission" date="2023-03" db="EMBL/GenBank/DDBJ databases">
        <title>Massive genome expansion in bonnet fungi (Mycena s.s.) driven by repeated elements and novel gene families across ecological guilds.</title>
        <authorList>
            <consortium name="Lawrence Berkeley National Laboratory"/>
            <person name="Harder C.B."/>
            <person name="Miyauchi S."/>
            <person name="Viragh M."/>
            <person name="Kuo A."/>
            <person name="Thoen E."/>
            <person name="Andreopoulos B."/>
            <person name="Lu D."/>
            <person name="Skrede I."/>
            <person name="Drula E."/>
            <person name="Henrissat B."/>
            <person name="Morin E."/>
            <person name="Kohler A."/>
            <person name="Barry K."/>
            <person name="LaButti K."/>
            <person name="Morin E."/>
            <person name="Salamov A."/>
            <person name="Lipzen A."/>
            <person name="Mereny Z."/>
            <person name="Hegedus B."/>
            <person name="Baldrian P."/>
            <person name="Stursova M."/>
            <person name="Weitz H."/>
            <person name="Taylor A."/>
            <person name="Grigoriev I.V."/>
            <person name="Nagy L.G."/>
            <person name="Martin F."/>
            <person name="Kauserud H."/>
        </authorList>
    </citation>
    <scope>NUCLEOTIDE SEQUENCE</scope>
    <source>
        <strain evidence="3">CBHHK067</strain>
    </source>
</reference>
<gene>
    <name evidence="3" type="ORF">B0H17DRAFT_1150350</name>
</gene>
<evidence type="ECO:0000313" key="4">
    <source>
        <dbReference type="Proteomes" id="UP001221757"/>
    </source>
</evidence>
<name>A0AAD7BTY1_MYCRO</name>
<dbReference type="GO" id="GO:0003723">
    <property type="term" value="F:RNA binding"/>
    <property type="evidence" value="ECO:0007669"/>
    <property type="project" value="InterPro"/>
</dbReference>
<keyword evidence="1" id="KW-0689">Ribosomal protein</keyword>